<dbReference type="PANTHER" id="PTHR43674:SF2">
    <property type="entry name" value="BETA-UREIDOPROPIONASE"/>
    <property type="match status" value="1"/>
</dbReference>
<evidence type="ECO:0000259" key="2">
    <source>
        <dbReference type="PROSITE" id="PS50263"/>
    </source>
</evidence>
<dbReference type="GO" id="GO:0016811">
    <property type="term" value="F:hydrolase activity, acting on carbon-nitrogen (but not peptide) bonds, in linear amides"/>
    <property type="evidence" value="ECO:0007669"/>
    <property type="project" value="UniProtKB-ARBA"/>
</dbReference>
<keyword evidence="4" id="KW-1185">Reference proteome</keyword>
<dbReference type="Pfam" id="PF00795">
    <property type="entry name" value="CN_hydrolase"/>
    <property type="match status" value="1"/>
</dbReference>
<sequence>MSSYDSAGLPPPGERVFPDTVVAAVQMDCRIGQKAANVAQSLALMEQAARQGAAIVVLPELCNTGYVFDSRAEAFDQAESVPDGPTAQAWIAAAARLGIYIVAGITERAGERLYNAAVVIGPRGYMGTYRKLHLWGEENLFFEPGDLGLPVFDTEHGRLGVAICYDGWFPEVYRLLAGQGVDIVCMPTNWVPMPGQDPRHPTMANTLAMAAAHSNGLNIVCADRVGVERGQPFLGQSLVVGAQGWPLAGPASPDREEVLYAAINLKRSRAARHLNPYNVVLRDRRDDLYRIVSGRESART</sequence>
<dbReference type="RefSeq" id="WP_269768431.1">
    <property type="nucleotide sequence ID" value="NZ_CP021108.1"/>
</dbReference>
<dbReference type="STRING" id="1416806.CAL12_07775"/>
<dbReference type="InterPro" id="IPR036526">
    <property type="entry name" value="C-N_Hydrolase_sf"/>
</dbReference>
<protein>
    <submittedName>
        <fullName evidence="3">Hydratase</fullName>
    </submittedName>
</protein>
<accession>A0A1W6YI17</accession>
<dbReference type="Proteomes" id="UP000194151">
    <property type="component" value="Chromosome"/>
</dbReference>
<dbReference type="InterPro" id="IPR003010">
    <property type="entry name" value="C-N_Hydrolase"/>
</dbReference>
<name>A0A1W6YI17_9BORD</name>
<dbReference type="PANTHER" id="PTHR43674">
    <property type="entry name" value="NITRILASE C965.09-RELATED"/>
    <property type="match status" value="1"/>
</dbReference>
<dbReference type="AlphaFoldDB" id="A0A1W6YI17"/>
<evidence type="ECO:0000313" key="3">
    <source>
        <dbReference type="EMBL" id="ARP80745.1"/>
    </source>
</evidence>
<dbReference type="Gene3D" id="3.60.110.10">
    <property type="entry name" value="Carbon-nitrogen hydrolase"/>
    <property type="match status" value="1"/>
</dbReference>
<organism evidence="3 4">
    <name type="scientific">Bordetella genomosp. 8</name>
    <dbReference type="NCBI Taxonomy" id="1416806"/>
    <lineage>
        <taxon>Bacteria</taxon>
        <taxon>Pseudomonadati</taxon>
        <taxon>Pseudomonadota</taxon>
        <taxon>Betaproteobacteria</taxon>
        <taxon>Burkholderiales</taxon>
        <taxon>Alcaligenaceae</taxon>
        <taxon>Bordetella</taxon>
    </lineage>
</organism>
<reference evidence="3 4" key="1">
    <citation type="submission" date="2017-05" db="EMBL/GenBank/DDBJ databases">
        <title>Complete and WGS of Bordetella genogroups.</title>
        <authorList>
            <person name="Spilker T."/>
            <person name="LiPuma J."/>
        </authorList>
    </citation>
    <scope>NUCLEOTIDE SEQUENCE [LARGE SCALE GENOMIC DNA]</scope>
    <source>
        <strain evidence="3 4">AU19157</strain>
    </source>
</reference>
<gene>
    <name evidence="3" type="ORF">CAL12_07775</name>
</gene>
<dbReference type="KEGG" id="bgv:CAL12_07775"/>
<proteinExistence type="predicted"/>
<feature type="domain" description="CN hydrolase" evidence="2">
    <location>
        <begin position="20"/>
        <end position="265"/>
    </location>
</feature>
<evidence type="ECO:0000256" key="1">
    <source>
        <dbReference type="ARBA" id="ARBA00022801"/>
    </source>
</evidence>
<dbReference type="CDD" id="cd07580">
    <property type="entry name" value="nitrilase_2"/>
    <property type="match status" value="1"/>
</dbReference>
<dbReference type="InterPro" id="IPR050345">
    <property type="entry name" value="Aliph_Amidase/BUP"/>
</dbReference>
<dbReference type="EMBL" id="CP021108">
    <property type="protein sequence ID" value="ARP80745.1"/>
    <property type="molecule type" value="Genomic_DNA"/>
</dbReference>
<dbReference type="PROSITE" id="PS50263">
    <property type="entry name" value="CN_HYDROLASE"/>
    <property type="match status" value="1"/>
</dbReference>
<dbReference type="SUPFAM" id="SSF56317">
    <property type="entry name" value="Carbon-nitrogen hydrolase"/>
    <property type="match status" value="1"/>
</dbReference>
<evidence type="ECO:0000313" key="4">
    <source>
        <dbReference type="Proteomes" id="UP000194151"/>
    </source>
</evidence>
<keyword evidence="1" id="KW-0378">Hydrolase</keyword>